<dbReference type="EMBL" id="CTEF01000002">
    <property type="protein sequence ID" value="CQD16818.1"/>
    <property type="molecule type" value="Genomic_DNA"/>
</dbReference>
<evidence type="ECO:0000313" key="3">
    <source>
        <dbReference type="Proteomes" id="UP000182227"/>
    </source>
</evidence>
<dbReference type="PANTHER" id="PTHR48207:SF4">
    <property type="entry name" value="BLL6097 PROTEIN"/>
    <property type="match status" value="1"/>
</dbReference>
<proteinExistence type="predicted"/>
<dbReference type="InterPro" id="IPR050483">
    <property type="entry name" value="CoA-transferase_III_domain"/>
</dbReference>
<accession>A0A0U1DJ06</accession>
<organism evidence="2 3">
    <name type="scientific">Mycolicibacterium conceptionense</name>
    <dbReference type="NCBI Taxonomy" id="451644"/>
    <lineage>
        <taxon>Bacteria</taxon>
        <taxon>Bacillati</taxon>
        <taxon>Actinomycetota</taxon>
        <taxon>Actinomycetes</taxon>
        <taxon>Mycobacteriales</taxon>
        <taxon>Mycobacteriaceae</taxon>
        <taxon>Mycolicibacterium</taxon>
    </lineage>
</organism>
<dbReference type="AlphaFoldDB" id="A0A0U1DJ06"/>
<dbReference type="PANTHER" id="PTHR48207">
    <property type="entry name" value="SUCCINATE--HYDROXYMETHYLGLUTARATE COA-TRANSFERASE"/>
    <property type="match status" value="1"/>
</dbReference>
<evidence type="ECO:0000256" key="1">
    <source>
        <dbReference type="ARBA" id="ARBA00022679"/>
    </source>
</evidence>
<dbReference type="Gene3D" id="3.40.50.10540">
    <property type="entry name" value="Crotonobetainyl-coa:carnitine coa-transferase, domain 1"/>
    <property type="match status" value="1"/>
</dbReference>
<dbReference type="GO" id="GO:0008410">
    <property type="term" value="F:CoA-transferase activity"/>
    <property type="evidence" value="ECO:0007669"/>
    <property type="project" value="TreeGrafter"/>
</dbReference>
<sequence length="55" mass="5728">MTGGPLQGVRVIDLTAMVMGPYCTQIMADMGADVIKVETRPGTTPGTSRSGRCQA</sequence>
<dbReference type="SUPFAM" id="SSF89796">
    <property type="entry name" value="CoA-transferase family III (CaiB/BaiF)"/>
    <property type="match status" value="1"/>
</dbReference>
<dbReference type="InterPro" id="IPR003673">
    <property type="entry name" value="CoA-Trfase_fam_III"/>
</dbReference>
<reference evidence="2 3" key="1">
    <citation type="submission" date="2015-03" db="EMBL/GenBank/DDBJ databases">
        <authorList>
            <person name="Murphy D."/>
        </authorList>
    </citation>
    <scope>NUCLEOTIDE SEQUENCE [LARGE SCALE GENOMIC DNA]</scope>
    <source>
        <strain evidence="2 3">D16</strain>
    </source>
</reference>
<name>A0A0U1DJ06_9MYCO</name>
<dbReference type="Proteomes" id="UP000182227">
    <property type="component" value="Unassembled WGS sequence"/>
</dbReference>
<gene>
    <name evidence="2" type="ORF">BN970_03603</name>
</gene>
<keyword evidence="1" id="KW-0808">Transferase</keyword>
<protein>
    <submittedName>
        <fullName evidence="2">L-carnitine dehydratase/bile acid-inducible protein F</fullName>
    </submittedName>
</protein>
<evidence type="ECO:0000313" key="2">
    <source>
        <dbReference type="EMBL" id="CQD16818.1"/>
    </source>
</evidence>
<dbReference type="Pfam" id="PF02515">
    <property type="entry name" value="CoA_transf_3"/>
    <property type="match status" value="1"/>
</dbReference>
<dbReference type="InterPro" id="IPR023606">
    <property type="entry name" value="CoA-Trfase_III_dom_1_sf"/>
</dbReference>